<dbReference type="InterPro" id="IPR005471">
    <property type="entry name" value="Tscrpt_reg_IclR_N"/>
</dbReference>
<dbReference type="InterPro" id="IPR029016">
    <property type="entry name" value="GAF-like_dom_sf"/>
</dbReference>
<dbReference type="InterPro" id="IPR036390">
    <property type="entry name" value="WH_DNA-bd_sf"/>
</dbReference>
<evidence type="ECO:0000313" key="6">
    <source>
        <dbReference type="EMBL" id="AII86378.1"/>
    </source>
</evidence>
<dbReference type="Gene3D" id="1.10.10.10">
    <property type="entry name" value="Winged helix-like DNA-binding domain superfamily/Winged helix DNA-binding domain"/>
    <property type="match status" value="1"/>
</dbReference>
<reference evidence="6 7" key="1">
    <citation type="journal article" date="2014" name="ISME J.">
        <title>Adaptation of an abundant Roseobacter RCA organism to pelagic systems revealed by genomic and transcriptomic analyses.</title>
        <authorList>
            <person name="Voget S."/>
            <person name="Wemheuer B."/>
            <person name="Brinkhoff T."/>
            <person name="Vollmers J."/>
            <person name="Dietrich S."/>
            <person name="Giebel H.A."/>
            <person name="Beardsley C."/>
            <person name="Sardemann C."/>
            <person name="Bakenhus I."/>
            <person name="Billerbeck S."/>
            <person name="Daniel R."/>
            <person name="Simon M."/>
        </authorList>
    </citation>
    <scope>NUCLEOTIDE SEQUENCE [LARGE SCALE GENOMIC DNA]</scope>
    <source>
        <strain evidence="6 7">RCA23</strain>
    </source>
</reference>
<organism evidence="6 7">
    <name type="scientific">Planktomarina temperata RCA23</name>
    <dbReference type="NCBI Taxonomy" id="666509"/>
    <lineage>
        <taxon>Bacteria</taxon>
        <taxon>Pseudomonadati</taxon>
        <taxon>Pseudomonadota</taxon>
        <taxon>Alphaproteobacteria</taxon>
        <taxon>Rhodobacterales</taxon>
        <taxon>Paracoccaceae</taxon>
        <taxon>Planktomarina</taxon>
    </lineage>
</organism>
<evidence type="ECO:0000256" key="3">
    <source>
        <dbReference type="ARBA" id="ARBA00023163"/>
    </source>
</evidence>
<evidence type="ECO:0000313" key="7">
    <source>
        <dbReference type="Proteomes" id="UP000028680"/>
    </source>
</evidence>
<dbReference type="SMART" id="SM00346">
    <property type="entry name" value="HTH_ICLR"/>
    <property type="match status" value="1"/>
</dbReference>
<evidence type="ECO:0000259" key="5">
    <source>
        <dbReference type="PROSITE" id="PS51078"/>
    </source>
</evidence>
<dbReference type="PANTHER" id="PTHR30136:SF24">
    <property type="entry name" value="HTH-TYPE TRANSCRIPTIONAL REPRESSOR ALLR"/>
    <property type="match status" value="1"/>
</dbReference>
<keyword evidence="3" id="KW-0804">Transcription</keyword>
<dbReference type="PANTHER" id="PTHR30136">
    <property type="entry name" value="HELIX-TURN-HELIX TRANSCRIPTIONAL REGULATOR, ICLR FAMILY"/>
    <property type="match status" value="1"/>
</dbReference>
<keyword evidence="1" id="KW-0805">Transcription regulation</keyword>
<evidence type="ECO:0000256" key="2">
    <source>
        <dbReference type="ARBA" id="ARBA00023125"/>
    </source>
</evidence>
<evidence type="ECO:0000259" key="4">
    <source>
        <dbReference type="PROSITE" id="PS51077"/>
    </source>
</evidence>
<evidence type="ECO:0000256" key="1">
    <source>
        <dbReference type="ARBA" id="ARBA00023015"/>
    </source>
</evidence>
<feature type="domain" description="IclR-ED" evidence="5">
    <location>
        <begin position="63"/>
        <end position="246"/>
    </location>
</feature>
<dbReference type="Pfam" id="PF09339">
    <property type="entry name" value="HTH_IclR"/>
    <property type="match status" value="1"/>
</dbReference>
<dbReference type="SUPFAM" id="SSF46785">
    <property type="entry name" value="Winged helix' DNA-binding domain"/>
    <property type="match status" value="1"/>
</dbReference>
<proteinExistence type="predicted"/>
<dbReference type="AlphaFoldDB" id="A0AAN0RHP1"/>
<dbReference type="KEGG" id="ptp:RCA23_c08220"/>
<dbReference type="SUPFAM" id="SSF55781">
    <property type="entry name" value="GAF domain-like"/>
    <property type="match status" value="1"/>
</dbReference>
<dbReference type="PROSITE" id="PS51078">
    <property type="entry name" value="ICLR_ED"/>
    <property type="match status" value="1"/>
</dbReference>
<dbReference type="Pfam" id="PF01614">
    <property type="entry name" value="IclR_C"/>
    <property type="match status" value="1"/>
</dbReference>
<dbReference type="InterPro" id="IPR036388">
    <property type="entry name" value="WH-like_DNA-bd_sf"/>
</dbReference>
<dbReference type="PROSITE" id="PS51077">
    <property type="entry name" value="HTH_ICLR"/>
    <property type="match status" value="1"/>
</dbReference>
<dbReference type="EMBL" id="CP003984">
    <property type="protein sequence ID" value="AII86378.1"/>
    <property type="molecule type" value="Genomic_DNA"/>
</dbReference>
<dbReference type="RefSeq" id="WP_052377030.1">
    <property type="nucleotide sequence ID" value="NZ_CP003984.1"/>
</dbReference>
<gene>
    <name evidence="6" type="ORF">RCA23_c08220</name>
</gene>
<dbReference type="GO" id="GO:0003677">
    <property type="term" value="F:DNA binding"/>
    <property type="evidence" value="ECO:0007669"/>
    <property type="project" value="UniProtKB-KW"/>
</dbReference>
<dbReference type="Proteomes" id="UP000028680">
    <property type="component" value="Chromosome"/>
</dbReference>
<keyword evidence="7" id="KW-1185">Reference proteome</keyword>
<dbReference type="Gene3D" id="3.30.450.40">
    <property type="match status" value="1"/>
</dbReference>
<protein>
    <submittedName>
        <fullName evidence="6">Transcriptional regulator, IclR family</fullName>
    </submittedName>
</protein>
<sequence>MNSADKLLGVLGLFSEERPEWTAEQMMKETGFTRPTLYRYLKSLRETGLVTSVSGSAFSLGPRVTELDYLMRKADPLIAHGQSALEELTAQSQCSAFLVRWYRRKILCVSSLVSARAPVTSYPRGRPMPLARGAISRAILAWLSKREQEEIGGSNLAEFARMGAGETVDQIHATLRRVRKEGVAIAYGELTPGVVGIAAPILDAGSAPAAALCMTVAETEVTPKQTTYLASRVRDLAQGISAKLIDTDNTKHSAQENRMETR</sequence>
<dbReference type="GO" id="GO:0003700">
    <property type="term" value="F:DNA-binding transcription factor activity"/>
    <property type="evidence" value="ECO:0007669"/>
    <property type="project" value="TreeGrafter"/>
</dbReference>
<feature type="domain" description="HTH iclR-type" evidence="4">
    <location>
        <begin position="1"/>
        <end position="62"/>
    </location>
</feature>
<name>A0AAN0RHP1_9RHOB</name>
<accession>A0AAN0RHP1</accession>
<dbReference type="GO" id="GO:0045892">
    <property type="term" value="P:negative regulation of DNA-templated transcription"/>
    <property type="evidence" value="ECO:0007669"/>
    <property type="project" value="TreeGrafter"/>
</dbReference>
<dbReference type="InterPro" id="IPR014757">
    <property type="entry name" value="Tscrpt_reg_IclR_C"/>
</dbReference>
<keyword evidence="2" id="KW-0238">DNA-binding</keyword>
<dbReference type="InterPro" id="IPR050707">
    <property type="entry name" value="HTH_MetabolicPath_Reg"/>
</dbReference>